<sequence length="103" mass="12158">MFVQLVHIQVKPDRIEDFLDAFRINYEGTTREPGNLRFDVLQDPEDETRFTIVEIFRSAESVDDHRRTEHYKTTVALLEDIMTGPRSKDIFRLVMSDLVDEQV</sequence>
<dbReference type="PROSITE" id="PS51725">
    <property type="entry name" value="ABM"/>
    <property type="match status" value="1"/>
</dbReference>
<dbReference type="Pfam" id="PF03992">
    <property type="entry name" value="ABM"/>
    <property type="match status" value="1"/>
</dbReference>
<dbReference type="GO" id="GO:0005829">
    <property type="term" value="C:cytosol"/>
    <property type="evidence" value="ECO:0007669"/>
    <property type="project" value="TreeGrafter"/>
</dbReference>
<accession>A0A857C702</accession>
<dbReference type="GO" id="GO:0016491">
    <property type="term" value="F:oxidoreductase activity"/>
    <property type="evidence" value="ECO:0007669"/>
    <property type="project" value="TreeGrafter"/>
</dbReference>
<dbReference type="PANTHER" id="PTHR33336:SF1">
    <property type="entry name" value="(4S)-4-HYDROXY-5-PHOSPHONOOXYPENTANE-2,3-DIONE ISOMERASE"/>
    <property type="match status" value="1"/>
</dbReference>
<feature type="domain" description="ABM" evidence="1">
    <location>
        <begin position="2"/>
        <end position="91"/>
    </location>
</feature>
<dbReference type="SUPFAM" id="SSF54909">
    <property type="entry name" value="Dimeric alpha+beta barrel"/>
    <property type="match status" value="1"/>
</dbReference>
<dbReference type="KEGG" id="siw:GH266_09380"/>
<organism evidence="2 3">
    <name type="scientific">Stappia indica</name>
    <dbReference type="NCBI Taxonomy" id="538381"/>
    <lineage>
        <taxon>Bacteria</taxon>
        <taxon>Pseudomonadati</taxon>
        <taxon>Pseudomonadota</taxon>
        <taxon>Alphaproteobacteria</taxon>
        <taxon>Hyphomicrobiales</taxon>
        <taxon>Stappiaceae</taxon>
        <taxon>Stappia</taxon>
    </lineage>
</organism>
<dbReference type="OrthoDB" id="287932at2"/>
<dbReference type="InterPro" id="IPR007138">
    <property type="entry name" value="ABM_dom"/>
</dbReference>
<dbReference type="RefSeq" id="WP_158193676.1">
    <property type="nucleotide sequence ID" value="NZ_CP046908.1"/>
</dbReference>
<evidence type="ECO:0000313" key="2">
    <source>
        <dbReference type="EMBL" id="QGZ34711.1"/>
    </source>
</evidence>
<dbReference type="Proteomes" id="UP000435648">
    <property type="component" value="Chromosome"/>
</dbReference>
<evidence type="ECO:0000259" key="1">
    <source>
        <dbReference type="PROSITE" id="PS51725"/>
    </source>
</evidence>
<evidence type="ECO:0000313" key="3">
    <source>
        <dbReference type="Proteomes" id="UP000435648"/>
    </source>
</evidence>
<dbReference type="AlphaFoldDB" id="A0A857C702"/>
<dbReference type="PANTHER" id="PTHR33336">
    <property type="entry name" value="QUINOL MONOOXYGENASE YGIN-RELATED"/>
    <property type="match status" value="1"/>
</dbReference>
<dbReference type="Gene3D" id="3.30.70.100">
    <property type="match status" value="1"/>
</dbReference>
<protein>
    <submittedName>
        <fullName evidence="2">Autoinducer-2 (AI-2) modifying protein LsrG</fullName>
    </submittedName>
</protein>
<dbReference type="EMBL" id="CP046908">
    <property type="protein sequence ID" value="QGZ34711.1"/>
    <property type="molecule type" value="Genomic_DNA"/>
</dbReference>
<name>A0A857C702_9HYPH</name>
<reference evidence="2 3" key="1">
    <citation type="submission" date="2019-12" db="EMBL/GenBank/DDBJ databases">
        <title>The genome of Stappia indica PHM037.</title>
        <authorList>
            <person name="Kacar D."/>
            <person name="Galan B."/>
            <person name="Canedo L."/>
            <person name="Rodriguez P."/>
            <person name="de la Calle F."/>
            <person name="Garcia J.L."/>
        </authorList>
    </citation>
    <scope>NUCLEOTIDE SEQUENCE [LARGE SCALE GENOMIC DNA]</scope>
    <source>
        <strain evidence="2 3">PHM037</strain>
    </source>
</reference>
<dbReference type="InterPro" id="IPR011008">
    <property type="entry name" value="Dimeric_a/b-barrel"/>
</dbReference>
<proteinExistence type="predicted"/>
<dbReference type="InterPro" id="IPR050744">
    <property type="entry name" value="AI-2_Isomerase_LsrG"/>
</dbReference>
<gene>
    <name evidence="2" type="ORF">GH266_09380</name>
</gene>